<proteinExistence type="predicted"/>
<feature type="transmembrane region" description="Helical" evidence="1">
    <location>
        <begin position="45"/>
        <end position="68"/>
    </location>
</feature>
<reference evidence="2" key="1">
    <citation type="submission" date="2020-06" db="EMBL/GenBank/DDBJ databases">
        <title>Unique genomic features of the anaerobic methanotrophic archaea.</title>
        <authorList>
            <person name="Chadwick G.L."/>
            <person name="Skennerton C.T."/>
            <person name="Laso-Perez R."/>
            <person name="Leu A.O."/>
            <person name="Speth D.R."/>
            <person name="Yu H."/>
            <person name="Morgan-Lang C."/>
            <person name="Hatzenpichler R."/>
            <person name="Goudeau D."/>
            <person name="Malmstrom R."/>
            <person name="Brazelton W.J."/>
            <person name="Woyke T."/>
            <person name="Hallam S.J."/>
            <person name="Tyson G.W."/>
            <person name="Wegener G."/>
            <person name="Boetius A."/>
            <person name="Orphan V."/>
        </authorList>
    </citation>
    <scope>NUCLEOTIDE SEQUENCE</scope>
</reference>
<evidence type="ECO:0000256" key="1">
    <source>
        <dbReference type="SAM" id="Phobius"/>
    </source>
</evidence>
<gene>
    <name evidence="2" type="ORF">NIPIMIJO_00044</name>
</gene>
<protein>
    <submittedName>
        <fullName evidence="2">Uncharacterized protein</fullName>
    </submittedName>
</protein>
<name>A0A7G9YT70_9EURY</name>
<accession>A0A7G9YT70</accession>
<feature type="transmembrane region" description="Helical" evidence="1">
    <location>
        <begin position="7"/>
        <end position="25"/>
    </location>
</feature>
<evidence type="ECO:0000313" key="2">
    <source>
        <dbReference type="EMBL" id="QNO51204.1"/>
    </source>
</evidence>
<dbReference type="EMBL" id="MT631462">
    <property type="protein sequence ID" value="QNO51204.1"/>
    <property type="molecule type" value="Genomic_DNA"/>
</dbReference>
<organism evidence="2">
    <name type="scientific">Candidatus Methanophagaceae archaeon ANME-1 ERB6</name>
    <dbReference type="NCBI Taxonomy" id="2759912"/>
    <lineage>
        <taxon>Archaea</taxon>
        <taxon>Methanobacteriati</taxon>
        <taxon>Methanobacteriota</taxon>
        <taxon>Stenosarchaea group</taxon>
        <taxon>Methanomicrobia</taxon>
        <taxon>Candidatus Methanophagales</taxon>
        <taxon>Candidatus Methanophagaceae</taxon>
    </lineage>
</organism>
<feature type="transmembrane region" description="Helical" evidence="1">
    <location>
        <begin position="110"/>
        <end position="138"/>
    </location>
</feature>
<keyword evidence="1" id="KW-0472">Membrane</keyword>
<sequence length="140" mass="16417">MILIDEPLMYAFVAFWIVWIAIYKTPPGQWLIRLCEGPLMTFARFIDFHVMRLAGFFVWLSTNPAAALRIKGKEMKLKVEKPSVTPERAAEYERELEETRRRQPIREPMVRLNIGTAMLLVLLFIALYLMAMFIRAWLAP</sequence>
<keyword evidence="1" id="KW-0812">Transmembrane</keyword>
<keyword evidence="1" id="KW-1133">Transmembrane helix</keyword>
<dbReference type="AlphaFoldDB" id="A0A7G9YT70"/>